<feature type="compositionally biased region" description="Polar residues" evidence="5">
    <location>
        <begin position="80"/>
        <end position="94"/>
    </location>
</feature>
<comment type="caution">
    <text evidence="6">The sequence shown here is derived from an EMBL/GenBank/DDBJ whole genome shotgun (WGS) entry which is preliminary data.</text>
</comment>
<keyword evidence="3 4" id="KW-0539">Nucleus</keyword>
<dbReference type="PANTHER" id="PTHR31413">
    <property type="entry name" value="AFP HOMOLOG 2"/>
    <property type="match status" value="1"/>
</dbReference>
<dbReference type="InterPro" id="IPR031307">
    <property type="entry name" value="Ninja_fam"/>
</dbReference>
<feature type="compositionally biased region" description="Polar residues" evidence="5">
    <location>
        <begin position="163"/>
        <end position="174"/>
    </location>
</feature>
<accession>A0ABD3SLQ7</accession>
<feature type="compositionally biased region" description="Basic and acidic residues" evidence="5">
    <location>
        <begin position="95"/>
        <end position="138"/>
    </location>
</feature>
<evidence type="ECO:0000256" key="5">
    <source>
        <dbReference type="SAM" id="MobiDB-lite"/>
    </source>
</evidence>
<evidence type="ECO:0000256" key="4">
    <source>
        <dbReference type="RuleBase" id="RU369029"/>
    </source>
</evidence>
<evidence type="ECO:0000313" key="6">
    <source>
        <dbReference type="EMBL" id="KAL3825178.1"/>
    </source>
</evidence>
<proteinExistence type="inferred from homology"/>
<evidence type="ECO:0000313" key="7">
    <source>
        <dbReference type="Proteomes" id="UP001634393"/>
    </source>
</evidence>
<feature type="compositionally biased region" description="Basic and acidic residues" evidence="5">
    <location>
        <begin position="354"/>
        <end position="363"/>
    </location>
</feature>
<reference evidence="6 7" key="1">
    <citation type="submission" date="2024-12" db="EMBL/GenBank/DDBJ databases">
        <title>The unique morphological basis and parallel evolutionary history of personate flowers in Penstemon.</title>
        <authorList>
            <person name="Depatie T.H."/>
            <person name="Wessinger C.A."/>
        </authorList>
    </citation>
    <scope>NUCLEOTIDE SEQUENCE [LARGE SCALE GENOMIC DNA]</scope>
    <source>
        <strain evidence="6">WTNN_2</strain>
        <tissue evidence="6">Leaf</tissue>
    </source>
</reference>
<feature type="compositionally biased region" description="Low complexity" evidence="5">
    <location>
        <begin position="20"/>
        <end position="31"/>
    </location>
</feature>
<gene>
    <name evidence="6" type="ORF">ACJIZ3_021207</name>
</gene>
<feature type="compositionally biased region" description="Polar residues" evidence="5">
    <location>
        <begin position="480"/>
        <end position="489"/>
    </location>
</feature>
<feature type="compositionally biased region" description="Polar residues" evidence="5">
    <location>
        <begin position="140"/>
        <end position="152"/>
    </location>
</feature>
<feature type="compositionally biased region" description="Acidic residues" evidence="5">
    <location>
        <begin position="153"/>
        <end position="162"/>
    </location>
</feature>
<dbReference type="EMBL" id="JBJXBP010000006">
    <property type="protein sequence ID" value="KAL3825178.1"/>
    <property type="molecule type" value="Genomic_DNA"/>
</dbReference>
<comment type="function">
    <text evidence="4">Acts as a negative regulator of abscisic acid (ABA) response.</text>
</comment>
<feature type="compositionally biased region" description="Low complexity" evidence="5">
    <location>
        <begin position="490"/>
        <end position="504"/>
    </location>
</feature>
<feature type="region of interest" description="Disordered" evidence="5">
    <location>
        <begin position="80"/>
        <end position="183"/>
    </location>
</feature>
<comment type="similarity">
    <text evidence="2 4">Belongs to the Ninja family.</text>
</comment>
<dbReference type="Proteomes" id="UP001634393">
    <property type="component" value="Unassembled WGS sequence"/>
</dbReference>
<comment type="subcellular location">
    <subcellularLocation>
        <location evidence="1 4">Nucleus</location>
    </subcellularLocation>
</comment>
<feature type="compositionally biased region" description="Polar residues" evidence="5">
    <location>
        <begin position="317"/>
        <end position="327"/>
    </location>
</feature>
<sequence length="504" mass="54504">MENEKDLDLSLGLPCGGGSSSSLKGKHGSSSDNKLDEGDRGSKLINEFKTFLEGGIQHPLKPDENFYNSFPKAVVDVETSKNSNSGGVWMTNDSRSTEVEEEHRSSLGEKRKNVFTETNQPKKLDRETSHPELSEKTRVSHISITTDEGSTAENEDVADSEVDGSTSRQVSQQDEVSKRFVASGSISRTQKEIHAFGDRSGAELLGPKRFNISSEKEMNMMNMAYGVPFPGQAMNVVNMSYSQPGKDSNTSSTASLSSYPLPGMMHPMAAANSERQGMQPVVPANFPMFGYPSVQIPGMEKDNSRGIVSHHQQILPTYSGRNPINSDTHNESRKLTQATTPVISHKSSESTQYDGRRAVEHGKTSGKQHVGEEGSSSYTEGEMKGNHVIHQVKDASDQPRTEPFPSEFPAIRPGIAADLKFGGCGTYPNLPWVSTTSSGPNGKTISGVTYRFSPTQIKIVCACHGSHLSPDEFVRHASEENTTQDSGTGLASLPNSNPAASAQS</sequence>
<keyword evidence="7" id="KW-1185">Reference proteome</keyword>
<dbReference type="PANTHER" id="PTHR31413:SF12">
    <property type="entry name" value="AFP HOMOLOG 2"/>
    <property type="match status" value="1"/>
</dbReference>
<feature type="region of interest" description="Disordered" evidence="5">
    <location>
        <begin position="317"/>
        <end position="382"/>
    </location>
</feature>
<evidence type="ECO:0000256" key="2">
    <source>
        <dbReference type="ARBA" id="ARBA00006081"/>
    </source>
</evidence>
<name>A0ABD3SLQ7_9LAMI</name>
<dbReference type="AlphaFoldDB" id="A0ABD3SLQ7"/>
<feature type="region of interest" description="Disordered" evidence="5">
    <location>
        <begin position="1"/>
        <end position="41"/>
    </location>
</feature>
<evidence type="ECO:0000256" key="1">
    <source>
        <dbReference type="ARBA" id="ARBA00004123"/>
    </source>
</evidence>
<feature type="region of interest" description="Disordered" evidence="5">
    <location>
        <begin position="475"/>
        <end position="504"/>
    </location>
</feature>
<organism evidence="6 7">
    <name type="scientific">Penstemon smallii</name>
    <dbReference type="NCBI Taxonomy" id="265156"/>
    <lineage>
        <taxon>Eukaryota</taxon>
        <taxon>Viridiplantae</taxon>
        <taxon>Streptophyta</taxon>
        <taxon>Embryophyta</taxon>
        <taxon>Tracheophyta</taxon>
        <taxon>Spermatophyta</taxon>
        <taxon>Magnoliopsida</taxon>
        <taxon>eudicotyledons</taxon>
        <taxon>Gunneridae</taxon>
        <taxon>Pentapetalae</taxon>
        <taxon>asterids</taxon>
        <taxon>lamiids</taxon>
        <taxon>Lamiales</taxon>
        <taxon>Plantaginaceae</taxon>
        <taxon>Cheloneae</taxon>
        <taxon>Penstemon</taxon>
    </lineage>
</organism>
<protein>
    <recommendedName>
        <fullName evidence="4">Ninja-family protein</fullName>
    </recommendedName>
    <alternativeName>
        <fullName evidence="4">ABI-binding protein</fullName>
    </alternativeName>
</protein>
<dbReference type="GO" id="GO:0005634">
    <property type="term" value="C:nucleus"/>
    <property type="evidence" value="ECO:0007669"/>
    <property type="project" value="UniProtKB-SubCell"/>
</dbReference>
<evidence type="ECO:0000256" key="3">
    <source>
        <dbReference type="ARBA" id="ARBA00023242"/>
    </source>
</evidence>